<keyword evidence="4" id="KW-1185">Reference proteome</keyword>
<comment type="similarity">
    <text evidence="1">Belongs to the AHA1 family.</text>
</comment>
<dbReference type="SUPFAM" id="SSF55961">
    <property type="entry name" value="Bet v1-like"/>
    <property type="match status" value="1"/>
</dbReference>
<gene>
    <name evidence="3" type="ORF">OSH00_16670</name>
</gene>
<accession>A0A9X3IHV0</accession>
<dbReference type="CDD" id="cd07814">
    <property type="entry name" value="SRPBCC_CalC_Aha1-like"/>
    <property type="match status" value="1"/>
</dbReference>
<dbReference type="AlphaFoldDB" id="A0A9X3IHV0"/>
<evidence type="ECO:0000256" key="1">
    <source>
        <dbReference type="ARBA" id="ARBA00006817"/>
    </source>
</evidence>
<dbReference type="Pfam" id="PF08327">
    <property type="entry name" value="AHSA1"/>
    <property type="match status" value="1"/>
</dbReference>
<dbReference type="InterPro" id="IPR023393">
    <property type="entry name" value="START-like_dom_sf"/>
</dbReference>
<proteinExistence type="inferred from homology"/>
<evidence type="ECO:0000313" key="4">
    <source>
        <dbReference type="Proteomes" id="UP001146019"/>
    </source>
</evidence>
<reference evidence="3" key="1">
    <citation type="submission" date="2022-11" db="EMBL/GenBank/DDBJ databases">
        <title>Biodiversity and phylogenetic relationships of bacteria.</title>
        <authorList>
            <person name="Machado R.A.R."/>
            <person name="Bhat A."/>
            <person name="Loulou A."/>
            <person name="Kallel S."/>
        </authorList>
    </citation>
    <scope>NUCLEOTIDE SEQUENCE</scope>
    <source>
        <strain evidence="3">A-IN1</strain>
    </source>
</reference>
<feature type="domain" description="Activator of Hsp90 ATPase homologue 1/2-like C-terminal" evidence="2">
    <location>
        <begin position="12"/>
        <end position="136"/>
    </location>
</feature>
<comment type="caution">
    <text evidence="3">The sequence shown here is derived from an EMBL/GenBank/DDBJ whole genome shotgun (WGS) entry which is preliminary data.</text>
</comment>
<dbReference type="InterPro" id="IPR013538">
    <property type="entry name" value="ASHA1/2-like_C"/>
</dbReference>
<evidence type="ECO:0000259" key="2">
    <source>
        <dbReference type="Pfam" id="PF08327"/>
    </source>
</evidence>
<protein>
    <submittedName>
        <fullName evidence="3">SRPBCC domain-containing protein</fullName>
    </submittedName>
</protein>
<name>A0A9X3IHV0_9GAMM</name>
<dbReference type="RefSeq" id="WP_266131367.1">
    <property type="nucleotide sequence ID" value="NZ_JAPKMY010000010.1"/>
</dbReference>
<organism evidence="3 4">
    <name type="scientific">Acinetobacter nematophilus</name>
    <dbReference type="NCBI Taxonomy" id="2994642"/>
    <lineage>
        <taxon>Bacteria</taxon>
        <taxon>Pseudomonadati</taxon>
        <taxon>Pseudomonadota</taxon>
        <taxon>Gammaproteobacteria</taxon>
        <taxon>Moraxellales</taxon>
        <taxon>Moraxellaceae</taxon>
        <taxon>Acinetobacter</taxon>
    </lineage>
</organism>
<evidence type="ECO:0000313" key="3">
    <source>
        <dbReference type="EMBL" id="MCX5469358.1"/>
    </source>
</evidence>
<sequence>MITLKYDIKIHATAQRVWNVLWDTHTYSKWTQFFCETSQMQSDWKIGGETLFQDANGDGMIATITELEQFRKVVFKHLGILKNGMVDTTSTETQEWNGTFEQYHLDEQDGITTLHAEIETVEEYRDMMDREFQQGFAVVKSLAEQAEC</sequence>
<dbReference type="Proteomes" id="UP001146019">
    <property type="component" value="Unassembled WGS sequence"/>
</dbReference>
<dbReference type="Gene3D" id="3.30.530.20">
    <property type="match status" value="1"/>
</dbReference>
<dbReference type="EMBL" id="JAPKMY010000010">
    <property type="protein sequence ID" value="MCX5469358.1"/>
    <property type="molecule type" value="Genomic_DNA"/>
</dbReference>